<dbReference type="SMART" id="SM00260">
    <property type="entry name" value="CheW"/>
    <property type="match status" value="1"/>
</dbReference>
<dbReference type="GO" id="GO:0005829">
    <property type="term" value="C:cytosol"/>
    <property type="evidence" value="ECO:0007669"/>
    <property type="project" value="TreeGrafter"/>
</dbReference>
<evidence type="ECO:0000259" key="1">
    <source>
        <dbReference type="PROSITE" id="PS50851"/>
    </source>
</evidence>
<dbReference type="Pfam" id="PF01584">
    <property type="entry name" value="CheW"/>
    <property type="match status" value="1"/>
</dbReference>
<dbReference type="Proteomes" id="UP000009145">
    <property type="component" value="Chromosome"/>
</dbReference>
<organism evidence="2 3">
    <name type="scientific">Methylophaga frappieri (strain ATCC BAA-2434 / DSM 25690 / JAM7)</name>
    <dbReference type="NCBI Taxonomy" id="754477"/>
    <lineage>
        <taxon>Bacteria</taxon>
        <taxon>Pseudomonadati</taxon>
        <taxon>Pseudomonadota</taxon>
        <taxon>Gammaproteobacteria</taxon>
        <taxon>Thiotrichales</taxon>
        <taxon>Piscirickettsiaceae</taxon>
        <taxon>Methylophaga</taxon>
    </lineage>
</organism>
<keyword evidence="3" id="KW-1185">Reference proteome</keyword>
<dbReference type="Gene3D" id="2.30.30.40">
    <property type="entry name" value="SH3 Domains"/>
    <property type="match status" value="1"/>
</dbReference>
<dbReference type="RefSeq" id="WP_014704327.1">
    <property type="nucleotide sequence ID" value="NC_017856.1"/>
</dbReference>
<proteinExistence type="predicted"/>
<name>I1YJ14_METFJ</name>
<evidence type="ECO:0000313" key="3">
    <source>
        <dbReference type="Proteomes" id="UP000009145"/>
    </source>
</evidence>
<dbReference type="GO" id="GO:0006935">
    <property type="term" value="P:chemotaxis"/>
    <property type="evidence" value="ECO:0007669"/>
    <property type="project" value="InterPro"/>
</dbReference>
<dbReference type="InterPro" id="IPR002545">
    <property type="entry name" value="CheW-lke_dom"/>
</dbReference>
<dbReference type="STRING" id="754477.Q7C_1766"/>
<feature type="domain" description="CheW-like" evidence="1">
    <location>
        <begin position="38"/>
        <end position="178"/>
    </location>
</feature>
<dbReference type="GO" id="GO:0007165">
    <property type="term" value="P:signal transduction"/>
    <property type="evidence" value="ECO:0007669"/>
    <property type="project" value="InterPro"/>
</dbReference>
<dbReference type="KEGG" id="mec:Q7C_1766"/>
<dbReference type="HOGENOM" id="CLU_048995_6_2_6"/>
<reference evidence="2 3" key="1">
    <citation type="journal article" date="2012" name="J. Bacteriol.">
        <title>Complete genome sequences of Methylophaga sp. strain JAM1 and Methylophaga sp. strain JAM7.</title>
        <authorList>
            <person name="Villeneuve C."/>
            <person name="Martineau C."/>
            <person name="Mauffrey F."/>
            <person name="Villemur R."/>
        </authorList>
    </citation>
    <scope>NUCLEOTIDE SEQUENCE [LARGE SCALE GENOMIC DNA]</scope>
    <source>
        <strain evidence="2 3">JAM7</strain>
    </source>
</reference>
<gene>
    <name evidence="2" type="ordered locus">Q7C_1766</name>
</gene>
<dbReference type="EMBL" id="CP003380">
    <property type="protein sequence ID" value="AFJ02907.1"/>
    <property type="molecule type" value="Genomic_DNA"/>
</dbReference>
<dbReference type="AlphaFoldDB" id="I1YJ14"/>
<dbReference type="PROSITE" id="PS50851">
    <property type="entry name" value="CHEW"/>
    <property type="match status" value="1"/>
</dbReference>
<dbReference type="eggNOG" id="COG0835">
    <property type="taxonomic scope" value="Bacteria"/>
</dbReference>
<accession>I1YJ14</accession>
<dbReference type="PANTHER" id="PTHR22617">
    <property type="entry name" value="CHEMOTAXIS SENSOR HISTIDINE KINASE-RELATED"/>
    <property type="match status" value="1"/>
</dbReference>
<dbReference type="InterPro" id="IPR039315">
    <property type="entry name" value="CheW"/>
</dbReference>
<dbReference type="Gene3D" id="2.40.50.180">
    <property type="entry name" value="CheA-289, Domain 4"/>
    <property type="match status" value="1"/>
</dbReference>
<dbReference type="SUPFAM" id="SSF50341">
    <property type="entry name" value="CheW-like"/>
    <property type="match status" value="1"/>
</dbReference>
<evidence type="ECO:0000313" key="2">
    <source>
        <dbReference type="EMBL" id="AFJ02907.1"/>
    </source>
</evidence>
<dbReference type="OrthoDB" id="5298045at2"/>
<dbReference type="InterPro" id="IPR036061">
    <property type="entry name" value="CheW-like_dom_sf"/>
</dbReference>
<sequence length="183" mass="20936">MADLRTSTDIITLLQEIERRSRQAVSGQSTQHDPSSERWTGIGFRLADMFFLAPLDHSREVLPLPTQITSVPKAQPWIYGVANIRGDLLPLIDLKLFLQGETSQPDKRSRIMILNHPSLYSGLLVDEVFGLKHFQRPPAINDPTLHMNIRPYLQGTLRQQDRLWYVLNFHKLADDPRFINAAA</sequence>
<dbReference type="PANTHER" id="PTHR22617:SF43">
    <property type="entry name" value="PROTEIN PILI"/>
    <property type="match status" value="1"/>
</dbReference>
<protein>
    <submittedName>
        <fullName evidence="2">Type IV pili signal transduction protein PilI</fullName>
    </submittedName>
</protein>
<dbReference type="PATRIC" id="fig|754477.3.peg.1737"/>